<dbReference type="InterPro" id="IPR002893">
    <property type="entry name" value="Znf_MYND"/>
</dbReference>
<evidence type="ECO:0000256" key="1">
    <source>
        <dbReference type="ARBA" id="ARBA00022723"/>
    </source>
</evidence>
<protein>
    <recommendedName>
        <fullName evidence="5">MYND-type domain-containing protein</fullName>
    </recommendedName>
</protein>
<feature type="domain" description="MYND-type" evidence="5">
    <location>
        <begin position="1128"/>
        <end position="1167"/>
    </location>
</feature>
<dbReference type="PANTHER" id="PTHR10237">
    <property type="entry name" value="DEFORMED EPIDERMAL AUTOREGULATORY FACTOR 1 HOMOLOG SUPPRESSIN"/>
    <property type="match status" value="1"/>
</dbReference>
<keyword evidence="7" id="KW-1185">Reference proteome</keyword>
<proteinExistence type="predicted"/>
<keyword evidence="3" id="KW-0862">Zinc</keyword>
<dbReference type="SUPFAM" id="SSF144232">
    <property type="entry name" value="HIT/MYND zinc finger-like"/>
    <property type="match status" value="1"/>
</dbReference>
<name>J4GSF0_9APHY</name>
<evidence type="ECO:0000259" key="5">
    <source>
        <dbReference type="PROSITE" id="PS50865"/>
    </source>
</evidence>
<dbReference type="Proteomes" id="UP000006352">
    <property type="component" value="Unassembled WGS sequence"/>
</dbReference>
<dbReference type="PANTHER" id="PTHR10237:SF15">
    <property type="entry name" value="LD37257P"/>
    <property type="match status" value="1"/>
</dbReference>
<evidence type="ECO:0000256" key="2">
    <source>
        <dbReference type="ARBA" id="ARBA00022771"/>
    </source>
</evidence>
<evidence type="ECO:0000313" key="7">
    <source>
        <dbReference type="Proteomes" id="UP000006352"/>
    </source>
</evidence>
<dbReference type="Pfam" id="PF14737">
    <property type="entry name" value="DUF4470"/>
    <property type="match status" value="1"/>
</dbReference>
<dbReference type="InterPro" id="IPR024119">
    <property type="entry name" value="TF_DEAF-1"/>
</dbReference>
<dbReference type="OrthoDB" id="432970at2759"/>
<sequence>MAHPLFLPGKYFFYPIGNTSAVCLTRDVSPEESADILLLGCGDPRSVLYTIFSEPQAASRHLDFTCCDFDPGILARNVLLFTLIADRQPAMGVVWNIFFHMYLDKASHTVLVDQCKKLLSISDTLQRWASSSYGSYLKMGTEYTLSEVRRHWSLYAGMQDLPPARLKAITTAFSSTRKGTLEKHSGLLISPARSAGPLMMLAIPVMSEHFKRYWKTGLSLSDQKQADSATLVNPTFAYSLGGEGFNVHYGTDPLVPFHLASVFGNAKGTASVVDVVKAAKSEFKDWCDAYEARVSPDDRNPPVVRFILGEVTAVCRAFHAFTSTGTVKSEVPVAQWKTQILKLNEEDYISGGAPSKFHVIETSNLIDHVGLLNIIVAAAPLLSTSGSPGVLYTESLLFRGEDATKDFTEQLYANLTIVGMLVGLYPTDYLSGFTSRSNTHELMAYMVVKKDTTQFHQVTTWKSPIYADAIAGRYGTQYRPPIFDPLQLGTFLYDMYHQIFEQEDAMNWWKRNQNNMRNALASSVIIHYMRESFALFLKLVRTTLRTPDDRWRIVMNRFFDLREEDKSLPMDSNNSQDLFGQLMRYGIYTAPYLSDSPPRIGLFSQWETVPPLVRIILTVPREKLALLYDTLDQVGTPPLQCDLRGQWSHNIFTAVHAAFGTAIRMGTVAKPWVMFNEDPDGWKGSSPLVVSFTVATPFLTDIEPQTNLNVRFGVRSTPGTVILIQKLGFDLIIFSGKLLDEASVLVIPEPSVPFRAPRVVPPTSSISDTIQAAQIGTAEDVSVQLDEQCELVESMTCRVIVEDSEVKGVFTTGTNPQVEQVSPCVMRLMIAGHSQDIVYPFPVIGSKNRCRLARKSLYIEVVVPASGPFKDDGMQYNPYPMIVRNESASIWSVHRVNLSRLPVLGIKNSKDLYQWLNPHVGSMMSKRERSARKKNQDDTLMFVKDTLHTIMVRASGIQQGPSRRLFALVDKATKNSDTVIFINDIRFDQPSHTVVYDGYVLALTHDLLAKIESNFAKLVTQGDIVNVAMFGKEVQAWKQLLPVFVERCRTSWVHGANCEYKSQGRIPLSEDMENDPLCSCGRGIDTDGMTKVNLWRPFAPYVTRIALSPLFAVSYLETVGRDPSAHKCFVCRGKGKPRLLACKGCMKVRYCSEACQKKHWKAHKANCKR</sequence>
<dbReference type="Pfam" id="PF01753">
    <property type="entry name" value="zf-MYND"/>
    <property type="match status" value="1"/>
</dbReference>
<dbReference type="GO" id="GO:0000981">
    <property type="term" value="F:DNA-binding transcription factor activity, RNA polymerase II-specific"/>
    <property type="evidence" value="ECO:0007669"/>
    <property type="project" value="TreeGrafter"/>
</dbReference>
<dbReference type="GeneID" id="24099006"/>
<dbReference type="AlphaFoldDB" id="J4GSF0"/>
<dbReference type="HOGENOM" id="CLU_007974_0_1_1"/>
<dbReference type="RefSeq" id="XP_012183378.1">
    <property type="nucleotide sequence ID" value="XM_012327988.1"/>
</dbReference>
<evidence type="ECO:0000256" key="3">
    <source>
        <dbReference type="ARBA" id="ARBA00022833"/>
    </source>
</evidence>
<gene>
    <name evidence="6" type="ORF">FIBRA_06254</name>
</gene>
<dbReference type="PROSITE" id="PS50865">
    <property type="entry name" value="ZF_MYND_2"/>
    <property type="match status" value="1"/>
</dbReference>
<evidence type="ECO:0000313" key="6">
    <source>
        <dbReference type="EMBL" id="CCM04095.1"/>
    </source>
</evidence>
<dbReference type="InterPro" id="IPR027974">
    <property type="entry name" value="DUF4470"/>
</dbReference>
<accession>J4GSF0</accession>
<dbReference type="GO" id="GO:0005634">
    <property type="term" value="C:nucleus"/>
    <property type="evidence" value="ECO:0007669"/>
    <property type="project" value="TreeGrafter"/>
</dbReference>
<evidence type="ECO:0000256" key="4">
    <source>
        <dbReference type="PROSITE-ProRule" id="PRU00134"/>
    </source>
</evidence>
<dbReference type="EMBL" id="HE797141">
    <property type="protein sequence ID" value="CCM04095.1"/>
    <property type="molecule type" value="Genomic_DNA"/>
</dbReference>
<organism evidence="6 7">
    <name type="scientific">Fibroporia radiculosa</name>
    <dbReference type="NCBI Taxonomy" id="599839"/>
    <lineage>
        <taxon>Eukaryota</taxon>
        <taxon>Fungi</taxon>
        <taxon>Dikarya</taxon>
        <taxon>Basidiomycota</taxon>
        <taxon>Agaricomycotina</taxon>
        <taxon>Agaricomycetes</taxon>
        <taxon>Polyporales</taxon>
        <taxon>Fibroporiaceae</taxon>
        <taxon>Fibroporia</taxon>
    </lineage>
</organism>
<dbReference type="InParanoid" id="J4GSF0"/>
<dbReference type="GO" id="GO:0008270">
    <property type="term" value="F:zinc ion binding"/>
    <property type="evidence" value="ECO:0007669"/>
    <property type="project" value="UniProtKB-KW"/>
</dbReference>
<keyword evidence="1" id="KW-0479">Metal-binding</keyword>
<dbReference type="Gene3D" id="6.10.140.2220">
    <property type="match status" value="1"/>
</dbReference>
<keyword evidence="2 4" id="KW-0863">Zinc-finger</keyword>
<dbReference type="STRING" id="599839.J4GSF0"/>
<reference evidence="6 7" key="1">
    <citation type="journal article" date="2012" name="Appl. Environ. Microbiol.">
        <title>Short-read sequencing for genomic analysis of the brown rot fungus Fibroporia radiculosa.</title>
        <authorList>
            <person name="Tang J.D."/>
            <person name="Perkins A.D."/>
            <person name="Sonstegard T.S."/>
            <person name="Schroeder S.G."/>
            <person name="Burgess S.C."/>
            <person name="Diehl S.V."/>
        </authorList>
    </citation>
    <scope>NUCLEOTIDE SEQUENCE [LARGE SCALE GENOMIC DNA]</scope>
    <source>
        <strain evidence="6 7">TFFH 294</strain>
    </source>
</reference>